<keyword evidence="4" id="KW-1185">Reference proteome</keyword>
<evidence type="ECO:0000259" key="2">
    <source>
        <dbReference type="PROSITE" id="PS51782"/>
    </source>
</evidence>
<feature type="signal peptide" evidence="1">
    <location>
        <begin position="1"/>
        <end position="17"/>
    </location>
</feature>
<reference evidence="3 4" key="1">
    <citation type="submission" date="2020-05" db="EMBL/GenBank/DDBJ databases">
        <title>Distinct polysaccharide utilization as determinants for interspecies competition between intestinal Prevotella spp.</title>
        <authorList>
            <person name="Galvez E.J.C."/>
            <person name="Iljazovic A."/>
            <person name="Strowig T."/>
        </authorList>
    </citation>
    <scope>NUCLEOTIDE SEQUENCE [LARGE SCALE GENOMIC DNA]</scope>
    <source>
        <strain evidence="3 4">PMUR</strain>
    </source>
</reference>
<keyword evidence="1" id="KW-0732">Signal</keyword>
<proteinExistence type="predicted"/>
<dbReference type="Proteomes" id="UP000714420">
    <property type="component" value="Unassembled WGS sequence"/>
</dbReference>
<dbReference type="CDD" id="cd00118">
    <property type="entry name" value="LysM"/>
    <property type="match status" value="1"/>
</dbReference>
<name>A0ABX2AJF0_9BACT</name>
<dbReference type="SMART" id="SM00257">
    <property type="entry name" value="LysM"/>
    <property type="match status" value="1"/>
</dbReference>
<dbReference type="EMBL" id="JABKKF010000002">
    <property type="protein sequence ID" value="NPD91264.1"/>
    <property type="molecule type" value="Genomic_DNA"/>
</dbReference>
<comment type="caution">
    <text evidence="3">The sequence shown here is derived from an EMBL/GenBank/DDBJ whole genome shotgun (WGS) entry which is preliminary data.</text>
</comment>
<feature type="chain" id="PRO_5046246687" evidence="1">
    <location>
        <begin position="18"/>
        <end position="462"/>
    </location>
</feature>
<dbReference type="Gene3D" id="3.40.50.2300">
    <property type="match status" value="1"/>
</dbReference>
<evidence type="ECO:0000313" key="3">
    <source>
        <dbReference type="EMBL" id="NPD91264.1"/>
    </source>
</evidence>
<dbReference type="InterPro" id="IPR036779">
    <property type="entry name" value="LysM_dom_sf"/>
</dbReference>
<gene>
    <name evidence="3" type="ORF">HPS56_02675</name>
</gene>
<dbReference type="PROSITE" id="PS51782">
    <property type="entry name" value="LYSM"/>
    <property type="match status" value="1"/>
</dbReference>
<dbReference type="Gene3D" id="3.10.350.10">
    <property type="entry name" value="LysM domain"/>
    <property type="match status" value="1"/>
</dbReference>
<evidence type="ECO:0000256" key="1">
    <source>
        <dbReference type="SAM" id="SignalP"/>
    </source>
</evidence>
<dbReference type="SUPFAM" id="SSF53822">
    <property type="entry name" value="Periplasmic binding protein-like I"/>
    <property type="match status" value="1"/>
</dbReference>
<dbReference type="SUPFAM" id="SSF54106">
    <property type="entry name" value="LysM domain"/>
    <property type="match status" value="1"/>
</dbReference>
<organism evidence="3 4">
    <name type="scientific">Xylanibacter muris</name>
    <dbReference type="NCBI Taxonomy" id="2736290"/>
    <lineage>
        <taxon>Bacteria</taxon>
        <taxon>Pseudomonadati</taxon>
        <taxon>Bacteroidota</taxon>
        <taxon>Bacteroidia</taxon>
        <taxon>Bacteroidales</taxon>
        <taxon>Prevotellaceae</taxon>
        <taxon>Xylanibacter</taxon>
    </lineage>
</organism>
<accession>A0ABX2AJF0</accession>
<evidence type="ECO:0000313" key="4">
    <source>
        <dbReference type="Proteomes" id="UP000714420"/>
    </source>
</evidence>
<protein>
    <submittedName>
        <fullName evidence="3">LysM peptidoglycan-binding domain-containing protein</fullName>
    </submittedName>
</protein>
<feature type="domain" description="LysM" evidence="2">
    <location>
        <begin position="30"/>
        <end position="76"/>
    </location>
</feature>
<dbReference type="InterPro" id="IPR018392">
    <property type="entry name" value="LysM"/>
</dbReference>
<dbReference type="Pfam" id="PF01476">
    <property type="entry name" value="LysM"/>
    <property type="match status" value="1"/>
</dbReference>
<sequence>MRQQIRCFLMFILIAFAAQEAVSQTTKWREIHKVKRKETIFGIAKDFNLTVEELLDANPEMKQPGYELKKGEYIFIPFSTRRQPSTIPAEKTNKETTATKTTQTRRIDLRDREIRVGVMLPLHNINGDGKRMVEYYRGVLMACDSLRKEGISIDIHAWNVPEDEDINRTLNDRNAAKCDLIIGPLYSIQVKALADFAAKHDIKVLIPFSINAPELYTNSNIFQVYQNSKDYNESVIRNFTERFAGYNTVIIDCNDSTSRKGEFTAPLRKRLESLGRTYNITNLKSSEGMFAKAFSTSKPNVVVLNTGRSPELNVAFAKINNLTANHPKLNVTMFGYTEWMMYTKYQLDNFYKYNTHIPGTFYMNPLSSQTERIQLKYRWNFHADMMQALPRFAITGFDHAYYFIKGMKMYGNSFTGAHGTVGYTPIQTPLHFERATGNGGFRNTSMLFVRYTPEHRIETIYY</sequence>
<dbReference type="InterPro" id="IPR028082">
    <property type="entry name" value="Peripla_BP_I"/>
</dbReference>